<dbReference type="Proteomes" id="UP000275530">
    <property type="component" value="Unassembled WGS sequence"/>
</dbReference>
<dbReference type="RefSeq" id="WP_027047672.1">
    <property type="nucleotide sequence ID" value="NZ_CP033507.1"/>
</dbReference>
<sequence length="83" mass="9231">MYFPQFLVGMFTTSAVVAIWAEMETGSVGKALVWTVLTLMMLQVGYFLLAFGLFYKRSTESTDTEPDTAHQPVRRDGSVSSGR</sequence>
<organism evidence="1 2">
    <name type="scientific">Mesorhizobium jarvisii</name>
    <dbReference type="NCBI Taxonomy" id="1777867"/>
    <lineage>
        <taxon>Bacteria</taxon>
        <taxon>Pseudomonadati</taxon>
        <taxon>Pseudomonadota</taxon>
        <taxon>Alphaproteobacteria</taxon>
        <taxon>Hyphomicrobiales</taxon>
        <taxon>Phyllobacteriaceae</taxon>
        <taxon>Mesorhizobium</taxon>
    </lineage>
</organism>
<comment type="caution">
    <text evidence="1">The sequence shown here is derived from an EMBL/GenBank/DDBJ whole genome shotgun (WGS) entry which is preliminary data.</text>
</comment>
<protein>
    <submittedName>
        <fullName evidence="1">Uncharacterized protein</fullName>
    </submittedName>
</protein>
<dbReference type="EMBL" id="QZXA01000004">
    <property type="protein sequence ID" value="RJT34454.1"/>
    <property type="molecule type" value="Genomic_DNA"/>
</dbReference>
<name>A0A6M7T9E9_9HYPH</name>
<accession>A0A6M7T9E9</accession>
<evidence type="ECO:0000313" key="1">
    <source>
        <dbReference type="EMBL" id="RJT34454.1"/>
    </source>
</evidence>
<dbReference type="AlphaFoldDB" id="A0A6M7T9E9"/>
<reference evidence="1 2" key="1">
    <citation type="submission" date="2018-09" db="EMBL/GenBank/DDBJ databases">
        <title>Mesorhizobium carmichaelinearum sp. nov. isolated from Carmichaelinea spp. root nodules in New Zealand.</title>
        <authorList>
            <person name="De Meyer S.E."/>
        </authorList>
    </citation>
    <scope>NUCLEOTIDE SEQUENCE [LARGE SCALE GENOMIC DNA]</scope>
    <source>
        <strain evidence="1 2">LMG 28313</strain>
    </source>
</reference>
<keyword evidence="2" id="KW-1185">Reference proteome</keyword>
<evidence type="ECO:0000313" key="2">
    <source>
        <dbReference type="Proteomes" id="UP000275530"/>
    </source>
</evidence>
<proteinExistence type="predicted"/>
<gene>
    <name evidence="1" type="ORF">D3242_11545</name>
</gene>